<keyword evidence="2" id="KW-0819">tRNA processing</keyword>
<proteinExistence type="inferred from homology"/>
<feature type="domain" description="tRNA (32-2'-O)-methyltransferase regulator THADA-like C-terminal TPR repeats region" evidence="6">
    <location>
        <begin position="1144"/>
        <end position="1295"/>
    </location>
</feature>
<dbReference type="InterPro" id="IPR056842">
    <property type="entry name" value="THADA-like_TPR_C"/>
</dbReference>
<feature type="domain" description="tRNA (32-2'-O)-methyltransferase regulator THADA-like TPR repeats region" evidence="5">
    <location>
        <begin position="486"/>
        <end position="718"/>
    </location>
</feature>
<dbReference type="Proteomes" id="UP001329430">
    <property type="component" value="Chromosome 1"/>
</dbReference>
<evidence type="ECO:0000313" key="8">
    <source>
        <dbReference type="Proteomes" id="UP001329430"/>
    </source>
</evidence>
<reference evidence="7 8" key="1">
    <citation type="journal article" date="2024" name="Insects">
        <title>An Improved Chromosome-Level Genome Assembly of the Firefly Pyrocoelia pectoralis.</title>
        <authorList>
            <person name="Fu X."/>
            <person name="Meyer-Rochow V.B."/>
            <person name="Ballantyne L."/>
            <person name="Zhu X."/>
        </authorList>
    </citation>
    <scope>NUCLEOTIDE SEQUENCE [LARGE SCALE GENOMIC DNA]</scope>
    <source>
        <strain evidence="7">XCY_ONT2</strain>
    </source>
</reference>
<dbReference type="PANTHER" id="PTHR14387">
    <property type="entry name" value="THADA/DEATH RECEPTOR INTERACTING PROTEIN"/>
    <property type="match status" value="1"/>
</dbReference>
<evidence type="ECO:0000256" key="1">
    <source>
        <dbReference type="ARBA" id="ARBA00010409"/>
    </source>
</evidence>
<dbReference type="InterPro" id="IPR051954">
    <property type="entry name" value="tRNA_methyltransferase_THADA"/>
</dbReference>
<dbReference type="Pfam" id="PF25151">
    <property type="entry name" value="TPR_Trm732_C"/>
    <property type="match status" value="1"/>
</dbReference>
<evidence type="ECO:0000259" key="4">
    <source>
        <dbReference type="Pfam" id="PF10350"/>
    </source>
</evidence>
<evidence type="ECO:0000259" key="5">
    <source>
        <dbReference type="Pfam" id="PF25150"/>
    </source>
</evidence>
<dbReference type="SUPFAM" id="SSF48371">
    <property type="entry name" value="ARM repeat"/>
    <property type="match status" value="1"/>
</dbReference>
<evidence type="ECO:0000313" key="7">
    <source>
        <dbReference type="EMBL" id="KAK5650107.1"/>
    </source>
</evidence>
<evidence type="ECO:0000256" key="2">
    <source>
        <dbReference type="ARBA" id="ARBA00022694"/>
    </source>
</evidence>
<comment type="caution">
    <text evidence="7">The sequence shown here is derived from an EMBL/GenBank/DDBJ whole genome shotgun (WGS) entry which is preliminary data.</text>
</comment>
<dbReference type="InterPro" id="IPR016024">
    <property type="entry name" value="ARM-type_fold"/>
</dbReference>
<evidence type="ECO:0000259" key="6">
    <source>
        <dbReference type="Pfam" id="PF25151"/>
    </source>
</evidence>
<protein>
    <recommendedName>
        <fullName evidence="3">tRNA (32-2'-O)-methyltransferase regulator THADA</fullName>
    </recommendedName>
</protein>
<dbReference type="Pfam" id="PF10350">
    <property type="entry name" value="DUF2428"/>
    <property type="match status" value="1"/>
</dbReference>
<dbReference type="InterPro" id="IPR056843">
    <property type="entry name" value="THADA-like_TPR"/>
</dbReference>
<keyword evidence="8" id="KW-1185">Reference proteome</keyword>
<gene>
    <name evidence="7" type="ORF">RI129_001136</name>
</gene>
<name>A0AAN7ZPG9_9COLE</name>
<dbReference type="InterPro" id="IPR019442">
    <property type="entry name" value="THADA/TRM732_DUF2428"/>
</dbReference>
<dbReference type="PANTHER" id="PTHR14387:SF7">
    <property type="entry name" value="THYROID ADENOMA-ASSOCIATED PROTEIN"/>
    <property type="match status" value="1"/>
</dbReference>
<sequence>MKPKKIVGPIFRKSCDGICDLSSIKLRHITERCSETTDCCIQQECVKALADYLKSQHENEEKNNAMKLLTHMYLSCTAKHPIKKTITRILLPYDCNDMLSQEFSNSIKFTLQTHTKTQNVTPEDIDHFINSLYTSFDLKAAVTAILENVHELFNCSLNFLNELVQCLWERSKKALSSQLLHTYLYNTTKFLLCISQNYDTRNIILNDKISLIKHLYAVIVHVDVAYEVKCNSGHIMVILLSTLPESFFNDCCFKEYPYLDLLQESRCSSFFDELGIEDVGDAMMKELLVVCLYIGISIVVPPDVLYKSRIGDEIILCFMLETLIDSATCNGLKANISRMMGISKAIASLSSHLCHLDVKGLSCIYRKCLNYINIYIDDVPDIVKNNTQTMFKSLIKITLKAEDEGCLDYFEMLFKWVNNLRGCSNFYTIIQLLCSEFGCNIVLQQYNNLPMQMLHDIQSGKAVNVVTSYERLMKIHRKEVQPTKEWLQVWVDAIVVHLTNSDEPQQLFQALFVAAFKIDSDAVKALIQKEYLKADSEIMALLGCIHDSRKNGTNLNLARYCVNSNNCWRSYLDNQTLTILKTHLNNEIRILVLAIIVDSHSSTEVFTEWELNFMIDYCYYNISTSNASFRQKLLSYVRKAMIRIKDVTNTLENRILSVKLVNSQDLKEKLLQKLNVDVTPVLTAYTKFWNSLFNNVLLPGIHLDSNYSRKVTCLEILNFSSTVIPKPNFEKLWKNCDIENLKHILEYDTYEQNKATASNLLAELSSSFFNFSEKSGISGYLDRCLSMALNIKPSLTISAAYMINLCLKVSGICNAILQKIEIRDVAILNSLKNCNDQLVLCDATYLMVILLEIELSNCLSSAQQNINEAVTTKPTHGLIFCIRYILNNCNLRNKHNLSHWKILIKRIILLCLEISEVANTIVCNDSPEGYVLDDAHVDIDGSAKSQMVTVYGWRATKEISLLFGEVARLYSNNDSEALVNEEQLRCLGQYFFDLLINTKHRGAFEQAAVGFSSLCSTLWRLEGTTVNSLPIQWLDDIKSILYGTSSGGVKSCETRRSAGIPFMVQAILSTEPTTANAKHFIIFMKSLLDVSSNIVLPSEQRILGLNILRALFRHNHFGETVMPYCASGLKIAIRGFSSSTWGVRNSSTLLFSALIIRIFGVQRLRDMELISIKNKMQGQIFFVRFPELYTFLIEEFKVASQERYHPSLYPILIILSRLYSNKETLDRAQLDAFLPYMELCLNNTSFEIRNLAAQANATLIESNKLSQNVEDTIKSLGDIRISNNYCHGLLHKLHYVLCSPHNTILDFNIPNFLRETSWILLLCGQEVHWLIGMYYLENMLRLIIRYDPNFVNTKVYGYLIQILIWQEQQAWRENVTRKYNEAVFNIKLATILHIRNYSKSCTSTIAYERIINADLSKYSSLQHVSLTYLNYIKFTEPAYKNYGLFSEDDSEYADVYNLFLKPLSEHTKSFLYTILLNALWKSIEDNTNNINCELEMLLLHELTNSQKDTVYQLLLQNPNRYIMKSPDEEFCCLILAYLSNNIGETNDFVIKILKFDNLVHVLRKWSSPATETSLRLVLSKFLVHNRKLFYYKNNTMQGSDLYHMWEIVFNLLEDDDEDVRNSICELGQQNLQVEDSRFSLLFQMRVDIPEYTRDLLLNQMVEVLPKEDSIKMLLSLCLRSRIIINDNLSEVFEEGALNTHIEYWPVAKSTSKILYSLLRENNTSVVNYLCDNESIARTLCDTISHNDLPLVSSITKTIVCAVLQNIIQKEKQFSKYNVYDILSNILDDECSLNLDKSELLRIKMLFNQMFKIHLD</sequence>
<accession>A0AAN7ZPG9</accession>
<organism evidence="7 8">
    <name type="scientific">Pyrocoelia pectoralis</name>
    <dbReference type="NCBI Taxonomy" id="417401"/>
    <lineage>
        <taxon>Eukaryota</taxon>
        <taxon>Metazoa</taxon>
        <taxon>Ecdysozoa</taxon>
        <taxon>Arthropoda</taxon>
        <taxon>Hexapoda</taxon>
        <taxon>Insecta</taxon>
        <taxon>Pterygota</taxon>
        <taxon>Neoptera</taxon>
        <taxon>Endopterygota</taxon>
        <taxon>Coleoptera</taxon>
        <taxon>Polyphaga</taxon>
        <taxon>Elateriformia</taxon>
        <taxon>Elateroidea</taxon>
        <taxon>Lampyridae</taxon>
        <taxon>Lampyrinae</taxon>
        <taxon>Pyrocoelia</taxon>
    </lineage>
</organism>
<dbReference type="EMBL" id="JAVRBK010000001">
    <property type="protein sequence ID" value="KAK5650107.1"/>
    <property type="molecule type" value="Genomic_DNA"/>
</dbReference>
<dbReference type="GO" id="GO:0030488">
    <property type="term" value="P:tRNA methylation"/>
    <property type="evidence" value="ECO:0007669"/>
    <property type="project" value="TreeGrafter"/>
</dbReference>
<comment type="similarity">
    <text evidence="1">Belongs to the THADA family.</text>
</comment>
<feature type="domain" description="DUF2428" evidence="4">
    <location>
        <begin position="903"/>
        <end position="1141"/>
    </location>
</feature>
<evidence type="ECO:0000256" key="3">
    <source>
        <dbReference type="ARBA" id="ARBA00035698"/>
    </source>
</evidence>
<dbReference type="GO" id="GO:0005829">
    <property type="term" value="C:cytosol"/>
    <property type="evidence" value="ECO:0007669"/>
    <property type="project" value="TreeGrafter"/>
</dbReference>
<dbReference type="Pfam" id="PF25150">
    <property type="entry name" value="TPR_Trm732"/>
    <property type="match status" value="1"/>
</dbReference>